<evidence type="ECO:0000259" key="2">
    <source>
        <dbReference type="Pfam" id="PF04773"/>
    </source>
</evidence>
<dbReference type="Pfam" id="PF16344">
    <property type="entry name" value="FecR_C"/>
    <property type="match status" value="1"/>
</dbReference>
<dbReference type="OrthoDB" id="1452822at2"/>
<sequence>MNRMEPNIKIEEIIGKYLKQEVSAEEEAYLQEWLQADASHQQEYEEMAEIWRASEGVLLQHQFNTSNAWTSINARITALPSATRVRTFKLLPWTKMAVAAAIIGLIATGVWRYYSVTTAGSMQHITARYNNQQVKLPDGSVVFLRKNAVLNYPRSFSEKERIVRLEGDAFFDVTTNAKAPFRINAFHSIVEVLGTSFMISATSAADKIWVASGKIMFTEEDKAGNHLILSAGQKAVFTDGQFTQGGVKDSNYLAWQNGVLNFNNTPLQQVIETLNDYYNASVILSPEIAAKADHIMVTARFDNQDLPYVLEEIKLTTGLELKRDAQKNFMLYELQPAAGK</sequence>
<dbReference type="Gene3D" id="3.55.50.30">
    <property type="match status" value="1"/>
</dbReference>
<name>A0A6N8J256_9BACT</name>
<feature type="domain" description="Protein FecR C-terminal" evidence="3">
    <location>
        <begin position="260"/>
        <end position="323"/>
    </location>
</feature>
<proteinExistence type="predicted"/>
<evidence type="ECO:0000259" key="3">
    <source>
        <dbReference type="Pfam" id="PF16344"/>
    </source>
</evidence>
<dbReference type="GO" id="GO:0016989">
    <property type="term" value="F:sigma factor antagonist activity"/>
    <property type="evidence" value="ECO:0007669"/>
    <property type="project" value="TreeGrafter"/>
</dbReference>
<accession>A0A6N8J256</accession>
<keyword evidence="1" id="KW-0812">Transmembrane</keyword>
<keyword evidence="1" id="KW-0472">Membrane</keyword>
<dbReference type="EMBL" id="WRXO01000001">
    <property type="protein sequence ID" value="MVT39103.1"/>
    <property type="molecule type" value="Genomic_DNA"/>
</dbReference>
<evidence type="ECO:0000256" key="1">
    <source>
        <dbReference type="SAM" id="Phobius"/>
    </source>
</evidence>
<gene>
    <name evidence="4" type="ORF">GO495_00785</name>
</gene>
<dbReference type="InterPro" id="IPR012373">
    <property type="entry name" value="Ferrdict_sens_TM"/>
</dbReference>
<feature type="domain" description="FecR protein" evidence="2">
    <location>
        <begin position="126"/>
        <end position="215"/>
    </location>
</feature>
<dbReference type="Gene3D" id="2.60.120.1440">
    <property type="match status" value="1"/>
</dbReference>
<reference evidence="4 5" key="1">
    <citation type="submission" date="2019-12" db="EMBL/GenBank/DDBJ databases">
        <title>The draft genomic sequence of strain Chitinophaga oryziterrae JCM 16595.</title>
        <authorList>
            <person name="Zhang X."/>
        </authorList>
    </citation>
    <scope>NUCLEOTIDE SEQUENCE [LARGE SCALE GENOMIC DNA]</scope>
    <source>
        <strain evidence="4 5">JCM 16595</strain>
    </source>
</reference>
<dbReference type="Pfam" id="PF04773">
    <property type="entry name" value="FecR"/>
    <property type="match status" value="1"/>
</dbReference>
<protein>
    <submittedName>
        <fullName evidence="4">DUF4974 domain-containing protein</fullName>
    </submittedName>
</protein>
<dbReference type="PANTHER" id="PTHR30273:SF2">
    <property type="entry name" value="PROTEIN FECR"/>
    <property type="match status" value="1"/>
</dbReference>
<dbReference type="PANTHER" id="PTHR30273">
    <property type="entry name" value="PERIPLASMIC SIGNAL SENSOR AND SIGMA FACTOR ACTIVATOR FECR-RELATED"/>
    <property type="match status" value="1"/>
</dbReference>
<evidence type="ECO:0000313" key="5">
    <source>
        <dbReference type="Proteomes" id="UP000468388"/>
    </source>
</evidence>
<keyword evidence="1" id="KW-1133">Transmembrane helix</keyword>
<feature type="transmembrane region" description="Helical" evidence="1">
    <location>
        <begin position="96"/>
        <end position="114"/>
    </location>
</feature>
<comment type="caution">
    <text evidence="4">The sequence shown here is derived from an EMBL/GenBank/DDBJ whole genome shotgun (WGS) entry which is preliminary data.</text>
</comment>
<dbReference type="PIRSF" id="PIRSF018266">
    <property type="entry name" value="FecR"/>
    <property type="match status" value="1"/>
</dbReference>
<dbReference type="AlphaFoldDB" id="A0A6N8J256"/>
<dbReference type="InterPro" id="IPR032508">
    <property type="entry name" value="FecR_C"/>
</dbReference>
<evidence type="ECO:0000313" key="4">
    <source>
        <dbReference type="EMBL" id="MVT39103.1"/>
    </source>
</evidence>
<keyword evidence="5" id="KW-1185">Reference proteome</keyword>
<organism evidence="4 5">
    <name type="scientific">Chitinophaga oryziterrae</name>
    <dbReference type="NCBI Taxonomy" id="1031224"/>
    <lineage>
        <taxon>Bacteria</taxon>
        <taxon>Pseudomonadati</taxon>
        <taxon>Bacteroidota</taxon>
        <taxon>Chitinophagia</taxon>
        <taxon>Chitinophagales</taxon>
        <taxon>Chitinophagaceae</taxon>
        <taxon>Chitinophaga</taxon>
    </lineage>
</organism>
<dbReference type="Proteomes" id="UP000468388">
    <property type="component" value="Unassembled WGS sequence"/>
</dbReference>
<dbReference type="InterPro" id="IPR006860">
    <property type="entry name" value="FecR"/>
</dbReference>